<sequence length="380" mass="40821">MTFTEDTVPSGVDPLASAESEESSNIERVEHAPEENNKGASKSAEDDDDGRIYLWLSCLVGVVGIAIIIVVILVGGGDDDEGISPAVTAPAPTWAPVPVIDSTEAQLDMIRKAVGVDEVTKGLLDVLPTTVAELQGKADDPTADPVVRAASWVVLEDDYNFENQIVERFALAAVYFATGGDDWTLDQGWLSDNSICDDWYGITCCSHLGEGSSSRCFGKHPDHIAFLDLSDNHLKGTFPVTFALLDELQVLMLGRNQLSGPVDSNIIASMSELTSLHIQFNLFSGPIIDGRALENGVFDTLYIQGNYFDGKWPEAFCDTLGAWNLDCDRNECSNACCFNDSHLQKECTYLSHVISGDAPDGLTADGPFGATDAEDTGIGN</sequence>
<reference evidence="4" key="1">
    <citation type="submission" date="2021-01" db="EMBL/GenBank/DDBJ databases">
        <authorList>
            <person name="Corre E."/>
            <person name="Pelletier E."/>
            <person name="Niang G."/>
            <person name="Scheremetjew M."/>
            <person name="Finn R."/>
            <person name="Kale V."/>
            <person name="Holt S."/>
            <person name="Cochrane G."/>
            <person name="Meng A."/>
            <person name="Brown T."/>
            <person name="Cohen L."/>
        </authorList>
    </citation>
    <scope>NUCLEOTIDE SEQUENCE</scope>
    <source>
        <strain evidence="4">CCMP127</strain>
    </source>
</reference>
<dbReference type="InterPro" id="IPR001611">
    <property type="entry name" value="Leu-rich_rpt"/>
</dbReference>
<organism evidence="4">
    <name type="scientific">Amphora coffeiformis</name>
    <dbReference type="NCBI Taxonomy" id="265554"/>
    <lineage>
        <taxon>Eukaryota</taxon>
        <taxon>Sar</taxon>
        <taxon>Stramenopiles</taxon>
        <taxon>Ochrophyta</taxon>
        <taxon>Bacillariophyta</taxon>
        <taxon>Bacillariophyceae</taxon>
        <taxon>Bacillariophycidae</taxon>
        <taxon>Thalassiophysales</taxon>
        <taxon>Catenulaceae</taxon>
        <taxon>Amphora</taxon>
    </lineage>
</organism>
<feature type="transmembrane region" description="Helical" evidence="3">
    <location>
        <begin position="52"/>
        <end position="74"/>
    </location>
</feature>
<name>A0A7S3P6C9_9STRA</name>
<dbReference type="InterPro" id="IPR032675">
    <property type="entry name" value="LRR_dom_sf"/>
</dbReference>
<evidence type="ECO:0000256" key="2">
    <source>
        <dbReference type="SAM" id="MobiDB-lite"/>
    </source>
</evidence>
<accession>A0A7S3P6C9</accession>
<dbReference type="PANTHER" id="PTHR48060:SF21">
    <property type="entry name" value="L DOMAIN-LIKE PROTEIN"/>
    <property type="match status" value="1"/>
</dbReference>
<keyword evidence="3" id="KW-0472">Membrane</keyword>
<dbReference type="Gene3D" id="3.80.10.10">
    <property type="entry name" value="Ribonuclease Inhibitor"/>
    <property type="match status" value="1"/>
</dbReference>
<keyword evidence="3" id="KW-0812">Transmembrane</keyword>
<proteinExistence type="predicted"/>
<keyword evidence="1" id="KW-0732">Signal</keyword>
<feature type="compositionally biased region" description="Basic and acidic residues" evidence="2">
    <location>
        <begin position="25"/>
        <end position="37"/>
    </location>
</feature>
<dbReference type="Pfam" id="PF13855">
    <property type="entry name" value="LRR_8"/>
    <property type="match status" value="1"/>
</dbReference>
<dbReference type="AlphaFoldDB" id="A0A7S3P6C9"/>
<dbReference type="EMBL" id="HBIM01016850">
    <property type="protein sequence ID" value="CAE0416033.1"/>
    <property type="molecule type" value="Transcribed_RNA"/>
</dbReference>
<gene>
    <name evidence="4" type="ORF">ACOF00016_LOCUS13101</name>
</gene>
<feature type="region of interest" description="Disordered" evidence="2">
    <location>
        <begin position="1"/>
        <end position="46"/>
    </location>
</feature>
<evidence type="ECO:0008006" key="5">
    <source>
        <dbReference type="Google" id="ProtNLM"/>
    </source>
</evidence>
<evidence type="ECO:0000313" key="4">
    <source>
        <dbReference type="EMBL" id="CAE0416033.1"/>
    </source>
</evidence>
<dbReference type="PANTHER" id="PTHR48060">
    <property type="entry name" value="DNA DAMAGE-REPAIR/TOLERATION PROTEIN DRT100"/>
    <property type="match status" value="1"/>
</dbReference>
<evidence type="ECO:0000256" key="3">
    <source>
        <dbReference type="SAM" id="Phobius"/>
    </source>
</evidence>
<dbReference type="InterPro" id="IPR053211">
    <property type="entry name" value="DNA_repair-toleration"/>
</dbReference>
<dbReference type="SUPFAM" id="SSF52058">
    <property type="entry name" value="L domain-like"/>
    <property type="match status" value="1"/>
</dbReference>
<evidence type="ECO:0000256" key="1">
    <source>
        <dbReference type="ARBA" id="ARBA00022729"/>
    </source>
</evidence>
<keyword evidence="3" id="KW-1133">Transmembrane helix</keyword>
<protein>
    <recommendedName>
        <fullName evidence="5">Leucine-rich repeat-containing N-terminal plant-type domain-containing protein</fullName>
    </recommendedName>
</protein>